<accession>A0A414ASA6</accession>
<name>A0A414ASA6_9FIRM</name>
<evidence type="ECO:0000313" key="1">
    <source>
        <dbReference type="EMBL" id="RHC54380.1"/>
    </source>
</evidence>
<comment type="caution">
    <text evidence="1">The sequence shown here is derived from an EMBL/GenBank/DDBJ whole genome shotgun (WGS) entry which is preliminary data.</text>
</comment>
<reference evidence="1 2" key="1">
    <citation type="submission" date="2018-08" db="EMBL/GenBank/DDBJ databases">
        <title>A genome reference for cultivated species of the human gut microbiota.</title>
        <authorList>
            <person name="Zou Y."/>
            <person name="Xue W."/>
            <person name="Luo G."/>
        </authorList>
    </citation>
    <scope>NUCLEOTIDE SEQUENCE [LARGE SCALE GENOMIC DNA]</scope>
    <source>
        <strain evidence="1 2">AM35-14</strain>
    </source>
</reference>
<dbReference type="EMBL" id="QSHZ01000022">
    <property type="protein sequence ID" value="RHC54380.1"/>
    <property type="molecule type" value="Genomic_DNA"/>
</dbReference>
<gene>
    <name evidence="1" type="ORF">DW839_19305</name>
</gene>
<evidence type="ECO:0000313" key="2">
    <source>
        <dbReference type="Proteomes" id="UP000283975"/>
    </source>
</evidence>
<organism evidence="1 2">
    <name type="scientific">Enterocloster bolteae</name>
    <dbReference type="NCBI Taxonomy" id="208479"/>
    <lineage>
        <taxon>Bacteria</taxon>
        <taxon>Bacillati</taxon>
        <taxon>Bacillota</taxon>
        <taxon>Clostridia</taxon>
        <taxon>Lachnospirales</taxon>
        <taxon>Lachnospiraceae</taxon>
        <taxon>Enterocloster</taxon>
    </lineage>
</organism>
<protein>
    <submittedName>
        <fullName evidence="1">Uncharacterized protein</fullName>
    </submittedName>
</protein>
<dbReference type="RefSeq" id="WP_119205410.1">
    <property type="nucleotide sequence ID" value="NZ_JAWEXQ010000018.1"/>
</dbReference>
<proteinExistence type="predicted"/>
<dbReference type="Proteomes" id="UP000283975">
    <property type="component" value="Unassembled WGS sequence"/>
</dbReference>
<sequence>MSLKTDYKDDIFEGSRIWRIATNEDGTCMIADATPYTQKGDKFGQNDINATNKAVNALNHVVPVTLQASGWSTAAPYTQTVLIEGLTTEDNPILVKVIADGATPEQVKAYNKAFGMIDDGNTADGQATFKCYNKKPTIDLTVGLKGV</sequence>
<dbReference type="AlphaFoldDB" id="A0A414ASA6"/>